<keyword evidence="5" id="KW-1185">Reference proteome</keyword>
<reference evidence="4" key="1">
    <citation type="journal article" date="2020" name="Stud. Mycol.">
        <title>101 Dothideomycetes genomes: a test case for predicting lifestyles and emergence of pathogens.</title>
        <authorList>
            <person name="Haridas S."/>
            <person name="Albert R."/>
            <person name="Binder M."/>
            <person name="Bloem J."/>
            <person name="Labutti K."/>
            <person name="Salamov A."/>
            <person name="Andreopoulos B."/>
            <person name="Baker S."/>
            <person name="Barry K."/>
            <person name="Bills G."/>
            <person name="Bluhm B."/>
            <person name="Cannon C."/>
            <person name="Castanera R."/>
            <person name="Culley D."/>
            <person name="Daum C."/>
            <person name="Ezra D."/>
            <person name="Gonzalez J."/>
            <person name="Henrissat B."/>
            <person name="Kuo A."/>
            <person name="Liang C."/>
            <person name="Lipzen A."/>
            <person name="Lutzoni F."/>
            <person name="Magnuson J."/>
            <person name="Mondo S."/>
            <person name="Nolan M."/>
            <person name="Ohm R."/>
            <person name="Pangilinan J."/>
            <person name="Park H.-J."/>
            <person name="Ramirez L."/>
            <person name="Alfaro M."/>
            <person name="Sun H."/>
            <person name="Tritt A."/>
            <person name="Yoshinaga Y."/>
            <person name="Zwiers L.-H."/>
            <person name="Turgeon B."/>
            <person name="Goodwin S."/>
            <person name="Spatafora J."/>
            <person name="Crous P."/>
            <person name="Grigoriev I."/>
        </authorList>
    </citation>
    <scope>NUCLEOTIDE SEQUENCE</scope>
    <source>
        <strain evidence="4">CBS 123094</strain>
    </source>
</reference>
<feature type="domain" description="AMP-dependent synthetase/ligase" evidence="3">
    <location>
        <begin position="28"/>
        <end position="292"/>
    </location>
</feature>
<dbReference type="InterPro" id="IPR051414">
    <property type="entry name" value="Adenylate-forming_Reductase"/>
</dbReference>
<gene>
    <name evidence="4" type="ORF">P154DRAFT_434088</name>
</gene>
<dbReference type="SUPFAM" id="SSF56801">
    <property type="entry name" value="Acetyl-CoA synthetase-like"/>
    <property type="match status" value="1"/>
</dbReference>
<dbReference type="Gene3D" id="3.40.50.12780">
    <property type="entry name" value="N-terminal domain of ligase-like"/>
    <property type="match status" value="1"/>
</dbReference>
<evidence type="ECO:0000313" key="5">
    <source>
        <dbReference type="Proteomes" id="UP000799779"/>
    </source>
</evidence>
<dbReference type="AlphaFoldDB" id="A0A6A5WLD8"/>
<evidence type="ECO:0000313" key="4">
    <source>
        <dbReference type="EMBL" id="KAF2000971.1"/>
    </source>
</evidence>
<keyword evidence="1" id="KW-0596">Phosphopantetheine</keyword>
<dbReference type="InterPro" id="IPR000873">
    <property type="entry name" value="AMP-dep_synth/lig_dom"/>
</dbReference>
<keyword evidence="2" id="KW-0597">Phosphoprotein</keyword>
<dbReference type="Pfam" id="PF00501">
    <property type="entry name" value="AMP-binding"/>
    <property type="match status" value="1"/>
</dbReference>
<organism evidence="4 5">
    <name type="scientific">Amniculicola lignicola CBS 123094</name>
    <dbReference type="NCBI Taxonomy" id="1392246"/>
    <lineage>
        <taxon>Eukaryota</taxon>
        <taxon>Fungi</taxon>
        <taxon>Dikarya</taxon>
        <taxon>Ascomycota</taxon>
        <taxon>Pezizomycotina</taxon>
        <taxon>Dothideomycetes</taxon>
        <taxon>Pleosporomycetidae</taxon>
        <taxon>Pleosporales</taxon>
        <taxon>Amniculicolaceae</taxon>
        <taxon>Amniculicola</taxon>
    </lineage>
</organism>
<dbReference type="InterPro" id="IPR042099">
    <property type="entry name" value="ANL_N_sf"/>
</dbReference>
<evidence type="ECO:0000256" key="1">
    <source>
        <dbReference type="ARBA" id="ARBA00022450"/>
    </source>
</evidence>
<evidence type="ECO:0000259" key="3">
    <source>
        <dbReference type="Pfam" id="PF00501"/>
    </source>
</evidence>
<dbReference type="PANTHER" id="PTHR43439">
    <property type="entry name" value="PHENYLACETATE-COENZYME A LIGASE"/>
    <property type="match status" value="1"/>
</dbReference>
<accession>A0A6A5WLD8</accession>
<proteinExistence type="predicted"/>
<dbReference type="EMBL" id="ML977586">
    <property type="protein sequence ID" value="KAF2000971.1"/>
    <property type="molecule type" value="Genomic_DNA"/>
</dbReference>
<dbReference type="OrthoDB" id="429813at2759"/>
<dbReference type="Proteomes" id="UP000799779">
    <property type="component" value="Unassembled WGS sequence"/>
</dbReference>
<name>A0A6A5WLD8_9PLEO</name>
<sequence length="429" mass="48358">MSYWDTVMDSGDVPYGKRLVPSLVDQIAVEDPERICFSFPRSSNFADGFQDLSYRTFANAVNKTAYFIHTEIGRSSCFETVLYIGYPDVRYFIVLVALIKTGHKVLFSSHSNTSARHADLIKRTDCTILLYTAGFPVSGILESCRMETLCMPELQYLLQGTAFDVYPYTKTFDQAEYDPIMVTHTSSASGQPEPVVWTNSMLAQGDAHLRVPPLNGRPALFSILQDAGRRKFSALPIYHGTGVANSLGIAVFCKGTVVIGPPGQTTAGTFDLMLDYGRINSASCEIATLEEIATRPDILRKLGQLKHITYIGAGSMSTKCGDLISQYTQLFPVIASSESSILVQHTTDREDWQYMCLNPIYNGIQMRSVYPNSELYELWFIRNPEYQQFQGIFNYFPRQQEVAMSDLYSKHPTKEHHWKHEGRPKRRSS</sequence>
<dbReference type="PANTHER" id="PTHR43439:SF2">
    <property type="entry name" value="ENZYME, PUTATIVE (JCVI)-RELATED"/>
    <property type="match status" value="1"/>
</dbReference>
<evidence type="ECO:0000256" key="2">
    <source>
        <dbReference type="ARBA" id="ARBA00022553"/>
    </source>
</evidence>
<protein>
    <recommendedName>
        <fullName evidence="3">AMP-dependent synthetase/ligase domain-containing protein</fullName>
    </recommendedName>
</protein>